<name>W2Y917_PHYNI</name>
<dbReference type="EMBL" id="ANIY01004172">
    <property type="protein sequence ID" value="ETP31133.1"/>
    <property type="molecule type" value="Genomic_DNA"/>
</dbReference>
<evidence type="ECO:0000256" key="1">
    <source>
        <dbReference type="SAM" id="MobiDB-lite"/>
    </source>
</evidence>
<gene>
    <name evidence="2" type="ORF">F442_19972</name>
</gene>
<accession>W2Y917</accession>
<feature type="region of interest" description="Disordered" evidence="1">
    <location>
        <begin position="75"/>
        <end position="122"/>
    </location>
</feature>
<evidence type="ECO:0000313" key="2">
    <source>
        <dbReference type="EMBL" id="ETP31133.1"/>
    </source>
</evidence>
<dbReference type="AlphaFoldDB" id="W2Y917"/>
<comment type="caution">
    <text evidence="2">The sequence shown here is derived from an EMBL/GenBank/DDBJ whole genome shotgun (WGS) entry which is preliminary data.</text>
</comment>
<proteinExistence type="predicted"/>
<evidence type="ECO:0008006" key="4">
    <source>
        <dbReference type="Google" id="ProtNLM"/>
    </source>
</evidence>
<organism evidence="2 3">
    <name type="scientific">Phytophthora nicotianae P10297</name>
    <dbReference type="NCBI Taxonomy" id="1317064"/>
    <lineage>
        <taxon>Eukaryota</taxon>
        <taxon>Sar</taxon>
        <taxon>Stramenopiles</taxon>
        <taxon>Oomycota</taxon>
        <taxon>Peronosporomycetes</taxon>
        <taxon>Peronosporales</taxon>
        <taxon>Peronosporaceae</taxon>
        <taxon>Phytophthora</taxon>
    </lineage>
</organism>
<reference evidence="2 3" key="1">
    <citation type="submission" date="2013-11" db="EMBL/GenBank/DDBJ databases">
        <title>The Genome Sequence of Phytophthora parasitica P10297.</title>
        <authorList>
            <consortium name="The Broad Institute Genomics Platform"/>
            <person name="Russ C."/>
            <person name="Tyler B."/>
            <person name="Panabieres F."/>
            <person name="Shan W."/>
            <person name="Tripathy S."/>
            <person name="Grunwald N."/>
            <person name="Machado M."/>
            <person name="Johnson C.S."/>
            <person name="Walker B."/>
            <person name="Young S.K."/>
            <person name="Zeng Q."/>
            <person name="Gargeya S."/>
            <person name="Fitzgerald M."/>
            <person name="Haas B."/>
            <person name="Abouelleil A."/>
            <person name="Allen A.W."/>
            <person name="Alvarado L."/>
            <person name="Arachchi H.M."/>
            <person name="Berlin A.M."/>
            <person name="Chapman S.B."/>
            <person name="Gainer-Dewar J."/>
            <person name="Goldberg J."/>
            <person name="Griggs A."/>
            <person name="Gujja S."/>
            <person name="Hansen M."/>
            <person name="Howarth C."/>
            <person name="Imamovic A."/>
            <person name="Ireland A."/>
            <person name="Larimer J."/>
            <person name="McCowan C."/>
            <person name="Murphy C."/>
            <person name="Pearson M."/>
            <person name="Poon T.W."/>
            <person name="Priest M."/>
            <person name="Roberts A."/>
            <person name="Saif S."/>
            <person name="Shea T."/>
            <person name="Sisk P."/>
            <person name="Sykes S."/>
            <person name="Wortman J."/>
            <person name="Nusbaum C."/>
            <person name="Birren B."/>
        </authorList>
    </citation>
    <scope>NUCLEOTIDE SEQUENCE [LARGE SCALE GENOMIC DNA]</scope>
    <source>
        <strain evidence="2 3">P10297</strain>
    </source>
</reference>
<dbReference type="Proteomes" id="UP000018948">
    <property type="component" value="Unassembled WGS sequence"/>
</dbReference>
<evidence type="ECO:0000313" key="3">
    <source>
        <dbReference type="Proteomes" id="UP000018948"/>
    </source>
</evidence>
<protein>
    <recommendedName>
        <fullName evidence="4">BED-type domain-containing protein</fullName>
    </recommendedName>
</protein>
<sequence>MTGRAGAHGNAHFAQLKHLEKAPGNYWYCECRYCQAAFFNCETASRPVRIIGRPRNFKTHLEKYKHYKASLLQPTSPLSTVSTPPPFTTATAMEPHAISSGTRSQGAIREAGGRNSEVSLHP</sequence>
<feature type="compositionally biased region" description="Low complexity" evidence="1">
    <location>
        <begin position="75"/>
        <end position="92"/>
    </location>
</feature>